<name>A0A0G0PJD7_9BACT</name>
<gene>
    <name evidence="1" type="ORF">UT14_C0058G0004</name>
</gene>
<comment type="caution">
    <text evidence="1">The sequence shown here is derived from an EMBL/GenBank/DDBJ whole genome shotgun (WGS) entry which is preliminary data.</text>
</comment>
<proteinExistence type="predicted"/>
<protein>
    <submittedName>
        <fullName evidence="1">Uncharacterized protein</fullName>
    </submittedName>
</protein>
<accession>A0A0G0PJD7</accession>
<dbReference type="Proteomes" id="UP000033841">
    <property type="component" value="Unassembled WGS sequence"/>
</dbReference>
<sequence length="42" mass="4888">MEKRGVEKFVDRRGTYRVIKPDGTSEMGVDPETLEMSELTWI</sequence>
<dbReference type="AlphaFoldDB" id="A0A0G0PJD7"/>
<organism evidence="1 2">
    <name type="scientific">Candidatus Shapirobacteria bacterium GW2011_GWE1_38_92</name>
    <dbReference type="NCBI Taxonomy" id="1618489"/>
    <lineage>
        <taxon>Bacteria</taxon>
        <taxon>Candidatus Shapironibacteriota</taxon>
    </lineage>
</organism>
<reference evidence="1 2" key="1">
    <citation type="journal article" date="2015" name="Nature">
        <title>rRNA introns, odd ribosomes, and small enigmatic genomes across a large radiation of phyla.</title>
        <authorList>
            <person name="Brown C.T."/>
            <person name="Hug L.A."/>
            <person name="Thomas B.C."/>
            <person name="Sharon I."/>
            <person name="Castelle C.J."/>
            <person name="Singh A."/>
            <person name="Wilkins M.J."/>
            <person name="Williams K.H."/>
            <person name="Banfield J.F."/>
        </authorList>
    </citation>
    <scope>NUCLEOTIDE SEQUENCE [LARGE SCALE GENOMIC DNA]</scope>
</reference>
<evidence type="ECO:0000313" key="1">
    <source>
        <dbReference type="EMBL" id="KKQ89441.1"/>
    </source>
</evidence>
<dbReference type="EMBL" id="LBVR01000058">
    <property type="protein sequence ID" value="KKQ89441.1"/>
    <property type="molecule type" value="Genomic_DNA"/>
</dbReference>
<evidence type="ECO:0000313" key="2">
    <source>
        <dbReference type="Proteomes" id="UP000033841"/>
    </source>
</evidence>